<name>A0A6A6WDT6_9PEZI</name>
<protein>
    <submittedName>
        <fullName evidence="7">SNF5-domain-containing protein</fullName>
    </submittedName>
</protein>
<dbReference type="Proteomes" id="UP000799437">
    <property type="component" value="Unassembled WGS sequence"/>
</dbReference>
<feature type="compositionally biased region" description="Basic and acidic residues" evidence="6">
    <location>
        <begin position="44"/>
        <end position="58"/>
    </location>
</feature>
<dbReference type="OrthoDB" id="515064at2759"/>
<proteinExistence type="inferred from homology"/>
<accession>A0A6A6WDT6</accession>
<feature type="region of interest" description="Disordered" evidence="6">
    <location>
        <begin position="607"/>
        <end position="673"/>
    </location>
</feature>
<evidence type="ECO:0000313" key="7">
    <source>
        <dbReference type="EMBL" id="KAF2760006.1"/>
    </source>
</evidence>
<feature type="compositionally biased region" description="Basic residues" evidence="6">
    <location>
        <begin position="200"/>
        <end position="214"/>
    </location>
</feature>
<feature type="compositionally biased region" description="Basic and acidic residues" evidence="6">
    <location>
        <begin position="110"/>
        <end position="119"/>
    </location>
</feature>
<feature type="compositionally biased region" description="Polar residues" evidence="6">
    <location>
        <begin position="1"/>
        <end position="10"/>
    </location>
</feature>
<organism evidence="7 8">
    <name type="scientific">Pseudovirgaria hyperparasitica</name>
    <dbReference type="NCBI Taxonomy" id="470096"/>
    <lineage>
        <taxon>Eukaryota</taxon>
        <taxon>Fungi</taxon>
        <taxon>Dikarya</taxon>
        <taxon>Ascomycota</taxon>
        <taxon>Pezizomycotina</taxon>
        <taxon>Dothideomycetes</taxon>
        <taxon>Dothideomycetes incertae sedis</taxon>
        <taxon>Acrospermales</taxon>
        <taxon>Acrospermaceae</taxon>
        <taxon>Pseudovirgaria</taxon>
    </lineage>
</organism>
<evidence type="ECO:0000256" key="1">
    <source>
        <dbReference type="ARBA" id="ARBA00004123"/>
    </source>
</evidence>
<feature type="compositionally biased region" description="Polar residues" evidence="6">
    <location>
        <begin position="617"/>
        <end position="636"/>
    </location>
</feature>
<comment type="similarity">
    <text evidence="2">Belongs to the SNF5 family.</text>
</comment>
<keyword evidence="4" id="KW-0804">Transcription</keyword>
<dbReference type="Pfam" id="PF04855">
    <property type="entry name" value="SNF5"/>
    <property type="match status" value="1"/>
</dbReference>
<keyword evidence="8" id="KW-1185">Reference proteome</keyword>
<evidence type="ECO:0000313" key="8">
    <source>
        <dbReference type="Proteomes" id="UP000799437"/>
    </source>
</evidence>
<evidence type="ECO:0000256" key="4">
    <source>
        <dbReference type="ARBA" id="ARBA00023163"/>
    </source>
</evidence>
<evidence type="ECO:0000256" key="3">
    <source>
        <dbReference type="ARBA" id="ARBA00023015"/>
    </source>
</evidence>
<dbReference type="AlphaFoldDB" id="A0A6A6WDT6"/>
<sequence>MPTPVSAQGPSQPPPQDAPIHNGSALESSNISSSITDNSSSQSEQRDAIWAGKEKAKAVMEASGVNVASQPSVISPPHTRRDESPGDGAPMANGSSSRKRSRSGSRIPSKHTEKDKEPSLQEYLLHQYIERDSLHAAAMNDQAEISRNRMFFKRAEREYYLGTMRKQKFEDPGSVFGYGYLGYGNGLTEQRPARLEYPEKKKRPGSRRARAMHISRKDKEQQAEQLEELVPIRLDIDFDNKIRLRDTFTWNLHDRITRPEVFAENLVEDFRVPRELALPVAQRVLFEMTEQIQDFYPHIYIDEDALDPHLPYHAYKNDEMRILIKLNITIGQHTLMDQFEWELNNPSNSPEEFASLTARELSLSGEFATAIAHSIREQCQIYTKSLYITGHPFDGRPIEDADVRDALLPSPLPSVFRLSVHAKDYTPYLYELNETELERTEHSMLREQRRQKRSVNRRGGPVLPDLKDRQRTVRTLIVSSVLPGAAENLDGSRLYKVVRSSGRKRVTGRLDGGDDSDESEESDSAPESPAPSQLVGGTARTRGMRGAASAAQAAMRANLGRSATPEIATLHHHETRTSRRSGLPEREESIAETLVVKLHIGREAMRSLQQGKRIHTASASTPRMPQRASSQRSTPAASGMLPPPSPAMKQQPSPQQRGADDSNNNPPSQSVQYSADGRVEAPYPLPANYTPPPPPPWLVSSLRALQSRYKEDSFEATMRWSAVDKTTGASQKLELAQGAPVPPNIKHQFLPRIRCNDCPGKLYTAGPELTLDNFEIHLKNRGHRSKVDERKRR</sequence>
<evidence type="ECO:0000256" key="5">
    <source>
        <dbReference type="ARBA" id="ARBA00023242"/>
    </source>
</evidence>
<feature type="compositionally biased region" description="Low complexity" evidence="6">
    <location>
        <begin position="525"/>
        <end position="557"/>
    </location>
</feature>
<dbReference type="PANTHER" id="PTHR10019">
    <property type="entry name" value="SNF5"/>
    <property type="match status" value="1"/>
</dbReference>
<dbReference type="RefSeq" id="XP_033602457.1">
    <property type="nucleotide sequence ID" value="XM_033749365.1"/>
</dbReference>
<keyword evidence="3" id="KW-0805">Transcription regulation</keyword>
<dbReference type="GO" id="GO:0000228">
    <property type="term" value="C:nuclear chromosome"/>
    <property type="evidence" value="ECO:0007669"/>
    <property type="project" value="InterPro"/>
</dbReference>
<feature type="compositionally biased region" description="Acidic residues" evidence="6">
    <location>
        <begin position="513"/>
        <end position="524"/>
    </location>
</feature>
<evidence type="ECO:0000256" key="2">
    <source>
        <dbReference type="ARBA" id="ARBA00010239"/>
    </source>
</evidence>
<reference evidence="7" key="1">
    <citation type="journal article" date="2020" name="Stud. Mycol.">
        <title>101 Dothideomycetes genomes: a test case for predicting lifestyles and emergence of pathogens.</title>
        <authorList>
            <person name="Haridas S."/>
            <person name="Albert R."/>
            <person name="Binder M."/>
            <person name="Bloem J."/>
            <person name="Labutti K."/>
            <person name="Salamov A."/>
            <person name="Andreopoulos B."/>
            <person name="Baker S."/>
            <person name="Barry K."/>
            <person name="Bills G."/>
            <person name="Bluhm B."/>
            <person name="Cannon C."/>
            <person name="Castanera R."/>
            <person name="Culley D."/>
            <person name="Daum C."/>
            <person name="Ezra D."/>
            <person name="Gonzalez J."/>
            <person name="Henrissat B."/>
            <person name="Kuo A."/>
            <person name="Liang C."/>
            <person name="Lipzen A."/>
            <person name="Lutzoni F."/>
            <person name="Magnuson J."/>
            <person name="Mondo S."/>
            <person name="Nolan M."/>
            <person name="Ohm R."/>
            <person name="Pangilinan J."/>
            <person name="Park H.-J."/>
            <person name="Ramirez L."/>
            <person name="Alfaro M."/>
            <person name="Sun H."/>
            <person name="Tritt A."/>
            <person name="Yoshinaga Y."/>
            <person name="Zwiers L.-H."/>
            <person name="Turgeon B."/>
            <person name="Goodwin S."/>
            <person name="Spatafora J."/>
            <person name="Crous P."/>
            <person name="Grigoriev I."/>
        </authorList>
    </citation>
    <scope>NUCLEOTIDE SEQUENCE</scope>
    <source>
        <strain evidence="7">CBS 121739</strain>
    </source>
</reference>
<keyword evidence="5" id="KW-0539">Nucleus</keyword>
<feature type="region of interest" description="Disordered" evidence="6">
    <location>
        <begin position="199"/>
        <end position="220"/>
    </location>
</feature>
<dbReference type="GO" id="GO:0006338">
    <property type="term" value="P:chromatin remodeling"/>
    <property type="evidence" value="ECO:0007669"/>
    <property type="project" value="InterPro"/>
</dbReference>
<dbReference type="EMBL" id="ML996569">
    <property type="protein sequence ID" value="KAF2760006.1"/>
    <property type="molecule type" value="Genomic_DNA"/>
</dbReference>
<dbReference type="GeneID" id="54490419"/>
<dbReference type="InterPro" id="IPR006939">
    <property type="entry name" value="SNF5"/>
</dbReference>
<feature type="region of interest" description="Disordered" evidence="6">
    <location>
        <begin position="1"/>
        <end position="120"/>
    </location>
</feature>
<feature type="compositionally biased region" description="Basic and acidic residues" evidence="6">
    <location>
        <begin position="569"/>
        <end position="586"/>
    </location>
</feature>
<feature type="region of interest" description="Disordered" evidence="6">
    <location>
        <begin position="441"/>
        <end position="467"/>
    </location>
</feature>
<feature type="region of interest" description="Disordered" evidence="6">
    <location>
        <begin position="505"/>
        <end position="586"/>
    </location>
</feature>
<feature type="compositionally biased region" description="Polar residues" evidence="6">
    <location>
        <begin position="648"/>
        <end position="673"/>
    </location>
</feature>
<gene>
    <name evidence="7" type="ORF">EJ05DRAFT_537183</name>
</gene>
<comment type="subcellular location">
    <subcellularLocation>
        <location evidence="1">Nucleus</location>
    </subcellularLocation>
</comment>
<feature type="compositionally biased region" description="Low complexity" evidence="6">
    <location>
        <begin position="27"/>
        <end position="43"/>
    </location>
</feature>
<evidence type="ECO:0000256" key="6">
    <source>
        <dbReference type="SAM" id="MobiDB-lite"/>
    </source>
</evidence>